<reference evidence="3" key="1">
    <citation type="submission" date="2016-04" db="EMBL/GenBank/DDBJ databases">
        <title>Comparative genomics of biotechnologically important yeasts.</title>
        <authorList>
            <consortium name="DOE Joint Genome Institute"/>
            <person name="Riley R."/>
            <person name="Haridas S."/>
            <person name="Wolfe K.H."/>
            <person name="Lopes M.R."/>
            <person name="Hittinger C.T."/>
            <person name="Goker M."/>
            <person name="Salamov A."/>
            <person name="Wisecaver J."/>
            <person name="Long T.M."/>
            <person name="Aerts A.L."/>
            <person name="Barry K."/>
            <person name="Choi C."/>
            <person name="Clum A."/>
            <person name="Coughlan A.Y."/>
            <person name="Deshpande S."/>
            <person name="Douglass A.P."/>
            <person name="Hanson S.J."/>
            <person name="Klenk H.-P."/>
            <person name="Labutti K."/>
            <person name="Lapidus A."/>
            <person name="Lindquist E."/>
            <person name="Lipzen A."/>
            <person name="Meier-Kolthoff J.P."/>
            <person name="Ohm R.A."/>
            <person name="Otillar R.P."/>
            <person name="Pangilinan J."/>
            <person name="Peng Y."/>
            <person name="Rokas A."/>
            <person name="Rosa C.A."/>
            <person name="Scheuner C."/>
            <person name="Sibirny A.A."/>
            <person name="Slot J.C."/>
            <person name="Stielow J.B."/>
            <person name="Sun H."/>
            <person name="Kurtzman C.P."/>
            <person name="Blackwell M."/>
            <person name="Grigoriev I.V."/>
            <person name="Jeffries T.W."/>
        </authorList>
    </citation>
    <scope>NUCLEOTIDE SEQUENCE [LARGE SCALE GENOMIC DNA]</scope>
    <source>
        <strain evidence="3">NRRL YB-2248</strain>
    </source>
</reference>
<dbReference type="InterPro" id="IPR012337">
    <property type="entry name" value="RNaseH-like_sf"/>
</dbReference>
<organism evidence="2 3">
    <name type="scientific">[Candida] arabinofermentans NRRL YB-2248</name>
    <dbReference type="NCBI Taxonomy" id="983967"/>
    <lineage>
        <taxon>Eukaryota</taxon>
        <taxon>Fungi</taxon>
        <taxon>Dikarya</taxon>
        <taxon>Ascomycota</taxon>
        <taxon>Saccharomycotina</taxon>
        <taxon>Pichiomycetes</taxon>
        <taxon>Pichiales</taxon>
        <taxon>Pichiaceae</taxon>
        <taxon>Ogataea</taxon>
        <taxon>Ogataea/Candida clade</taxon>
    </lineage>
</organism>
<dbReference type="STRING" id="983967.A0A1E4SV68"/>
<evidence type="ECO:0000313" key="2">
    <source>
        <dbReference type="EMBL" id="ODV83396.1"/>
    </source>
</evidence>
<gene>
    <name evidence="2" type="ORF">CANARDRAFT_191402</name>
</gene>
<feature type="non-terminal residue" evidence="2">
    <location>
        <position position="225"/>
    </location>
</feature>
<dbReference type="GO" id="GO:0005634">
    <property type="term" value="C:nucleus"/>
    <property type="evidence" value="ECO:0007669"/>
    <property type="project" value="TreeGrafter"/>
</dbReference>
<dbReference type="OrthoDB" id="5953249at2759"/>
<dbReference type="Gene3D" id="3.30.420.10">
    <property type="entry name" value="Ribonuclease H-like superfamily/Ribonuclease H"/>
    <property type="match status" value="1"/>
</dbReference>
<protein>
    <recommendedName>
        <fullName evidence="1">Gfd2/YDR514C-like C-terminal domain-containing protein</fullName>
    </recommendedName>
</protein>
<dbReference type="PANTHER" id="PTHR28083:SF1">
    <property type="entry name" value="GOOD FOR FULL DBP5 ACTIVITY PROTEIN 2"/>
    <property type="match status" value="1"/>
</dbReference>
<keyword evidence="3" id="KW-1185">Reference proteome</keyword>
<dbReference type="GO" id="GO:0003676">
    <property type="term" value="F:nucleic acid binding"/>
    <property type="evidence" value="ECO:0007669"/>
    <property type="project" value="InterPro"/>
</dbReference>
<dbReference type="EMBL" id="KV453864">
    <property type="protein sequence ID" value="ODV83396.1"/>
    <property type="molecule type" value="Genomic_DNA"/>
</dbReference>
<proteinExistence type="predicted"/>
<name>A0A1E4SV68_9ASCO</name>
<sequence length="225" mass="26140">YNELDSNALKHPHLSNKQNLNTLKNLIESVYFKNHVLFSFDVEAFEFDQRMITEIGISIYDPAYQQFSTFPYIKQIHIIIKEFSSKVNGKFVINNKENFLGGPSLIMSAIECRKFMQKLINYYFKELPLVDKTIQNAIFVGHSPSQDLKWFSDMGVKLPLDYILLDTLKVWQLSHGSHGGSLSRILRYMDIPHSYMHNAGNDSYFTLLLALNLTDPQIRILKRLD</sequence>
<feature type="non-terminal residue" evidence="2">
    <location>
        <position position="1"/>
    </location>
</feature>
<evidence type="ECO:0000259" key="1">
    <source>
        <dbReference type="Pfam" id="PF21762"/>
    </source>
</evidence>
<dbReference type="InterPro" id="IPR048519">
    <property type="entry name" value="Gfd2/YDR514C-like_C"/>
</dbReference>
<dbReference type="SUPFAM" id="SSF53098">
    <property type="entry name" value="Ribonuclease H-like"/>
    <property type="match status" value="1"/>
</dbReference>
<dbReference type="AlphaFoldDB" id="A0A1E4SV68"/>
<dbReference type="PANTHER" id="PTHR28083">
    <property type="entry name" value="GOOD FOR FULL DBP5 ACTIVITY PROTEIN 2"/>
    <property type="match status" value="1"/>
</dbReference>
<accession>A0A1E4SV68</accession>
<dbReference type="Proteomes" id="UP000094801">
    <property type="component" value="Unassembled WGS sequence"/>
</dbReference>
<evidence type="ECO:0000313" key="3">
    <source>
        <dbReference type="Proteomes" id="UP000094801"/>
    </source>
</evidence>
<dbReference type="Pfam" id="PF21762">
    <property type="entry name" value="DEDDh_C"/>
    <property type="match status" value="1"/>
</dbReference>
<dbReference type="InterPro" id="IPR036397">
    <property type="entry name" value="RNaseH_sf"/>
</dbReference>
<feature type="domain" description="Gfd2/YDR514C-like C-terminal" evidence="1">
    <location>
        <begin position="36"/>
        <end position="212"/>
    </location>
</feature>
<dbReference type="InterPro" id="IPR040151">
    <property type="entry name" value="Gfd2/YDR514C-like"/>
</dbReference>